<keyword evidence="2 5" id="KW-0812">Transmembrane</keyword>
<dbReference type="GO" id="GO:0055088">
    <property type="term" value="P:lipid homeostasis"/>
    <property type="evidence" value="ECO:0007669"/>
    <property type="project" value="TreeGrafter"/>
</dbReference>
<dbReference type="InterPro" id="IPR006634">
    <property type="entry name" value="TLC-dom"/>
</dbReference>
<reference evidence="8" key="1">
    <citation type="submission" date="2021-01" db="EMBL/GenBank/DDBJ databases">
        <authorList>
            <person name="Corre E."/>
            <person name="Pelletier E."/>
            <person name="Niang G."/>
            <person name="Scheremetjew M."/>
            <person name="Finn R."/>
            <person name="Kale V."/>
            <person name="Holt S."/>
            <person name="Cochrane G."/>
            <person name="Meng A."/>
            <person name="Brown T."/>
            <person name="Cohen L."/>
        </authorList>
    </citation>
    <scope>NUCLEOTIDE SEQUENCE</scope>
    <source>
        <strain evidence="8">SPMC142</strain>
    </source>
</reference>
<dbReference type="PANTHER" id="PTHR13439:SF0">
    <property type="entry name" value="TOPOISOMERASE I DAMAGE AFFECTED PROTEIN 4"/>
    <property type="match status" value="1"/>
</dbReference>
<evidence type="ECO:0000313" key="8">
    <source>
        <dbReference type="EMBL" id="CAE0594436.1"/>
    </source>
</evidence>
<feature type="transmembrane region" description="Helical" evidence="6">
    <location>
        <begin position="248"/>
        <end position="268"/>
    </location>
</feature>
<organism evidence="8">
    <name type="scientific">Strombidinopsis acuminata</name>
    <dbReference type="NCBI Taxonomy" id="141414"/>
    <lineage>
        <taxon>Eukaryota</taxon>
        <taxon>Sar</taxon>
        <taxon>Alveolata</taxon>
        <taxon>Ciliophora</taxon>
        <taxon>Intramacronucleata</taxon>
        <taxon>Spirotrichea</taxon>
        <taxon>Choreotrichia</taxon>
        <taxon>Choreotrichida</taxon>
        <taxon>Strombidinopsidae</taxon>
        <taxon>Strombidinopsis</taxon>
    </lineage>
</organism>
<accession>A0A7S3TWE2</accession>
<evidence type="ECO:0000256" key="3">
    <source>
        <dbReference type="ARBA" id="ARBA00022989"/>
    </source>
</evidence>
<dbReference type="GO" id="GO:0016020">
    <property type="term" value="C:membrane"/>
    <property type="evidence" value="ECO:0007669"/>
    <property type="project" value="UniProtKB-SubCell"/>
</dbReference>
<feature type="transmembrane region" description="Helical" evidence="6">
    <location>
        <begin position="20"/>
        <end position="41"/>
    </location>
</feature>
<evidence type="ECO:0000256" key="5">
    <source>
        <dbReference type="PROSITE-ProRule" id="PRU00205"/>
    </source>
</evidence>
<evidence type="ECO:0000256" key="6">
    <source>
        <dbReference type="SAM" id="Phobius"/>
    </source>
</evidence>
<evidence type="ECO:0000256" key="2">
    <source>
        <dbReference type="ARBA" id="ARBA00022692"/>
    </source>
</evidence>
<evidence type="ECO:0000256" key="1">
    <source>
        <dbReference type="ARBA" id="ARBA00004141"/>
    </source>
</evidence>
<protein>
    <recommendedName>
        <fullName evidence="7">TLC domain-containing protein</fullName>
    </recommendedName>
</protein>
<dbReference type="PANTHER" id="PTHR13439">
    <property type="entry name" value="CT120 PROTEIN"/>
    <property type="match status" value="1"/>
</dbReference>
<dbReference type="AlphaFoldDB" id="A0A7S3TWE2"/>
<proteinExistence type="predicted"/>
<feature type="domain" description="TLC" evidence="7">
    <location>
        <begin position="57"/>
        <end position="280"/>
    </location>
</feature>
<evidence type="ECO:0000256" key="4">
    <source>
        <dbReference type="ARBA" id="ARBA00023136"/>
    </source>
</evidence>
<dbReference type="EMBL" id="HBIQ01095691">
    <property type="protein sequence ID" value="CAE0594436.1"/>
    <property type="molecule type" value="Transcribed_RNA"/>
</dbReference>
<sequence>MLSQAYAVHAGSRDGLGTAIGVFVLIAVFWTGLFYALALAFPRLQQRMGRSSKEHENDRYWCARNITGTIHAIVVSAMVLPCFFVFNGAPGQVRFAYAPDHIGWCDSPELEQAGFDAWVFPCQVTALAGTTFAAFTFADVFISGVHGMATVDYMVHHFAFLSAAFIIRGNCMVPFNAAALLAMEVSTPFLNTLLLLRNRGDAYSKYVPVLGIIFMVLYVLFRLVVSVYAVVVLFLHRNSAFPQSMPVWQAWFLSAAIFAGTAVQFFWFPKIAKTFGSGLVELLQSSDVGKRESHQLPGDEPIRELG</sequence>
<gene>
    <name evidence="8" type="ORF">SACU0126_LOCUS30474</name>
</gene>
<feature type="transmembrane region" description="Helical" evidence="6">
    <location>
        <begin position="208"/>
        <end position="236"/>
    </location>
</feature>
<feature type="transmembrane region" description="Helical" evidence="6">
    <location>
        <begin position="118"/>
        <end position="138"/>
    </location>
</feature>
<dbReference type="Pfam" id="PF03798">
    <property type="entry name" value="TRAM_LAG1_CLN8"/>
    <property type="match status" value="1"/>
</dbReference>
<evidence type="ECO:0000259" key="7">
    <source>
        <dbReference type="PROSITE" id="PS50922"/>
    </source>
</evidence>
<comment type="subcellular location">
    <subcellularLocation>
        <location evidence="1">Membrane</location>
        <topology evidence="1">Multi-pass membrane protein</topology>
    </subcellularLocation>
</comment>
<keyword evidence="4 5" id="KW-0472">Membrane</keyword>
<keyword evidence="3 6" id="KW-1133">Transmembrane helix</keyword>
<dbReference type="GO" id="GO:0005783">
    <property type="term" value="C:endoplasmic reticulum"/>
    <property type="evidence" value="ECO:0007669"/>
    <property type="project" value="TreeGrafter"/>
</dbReference>
<name>A0A7S3TWE2_9SPIT</name>
<dbReference type="InterPro" id="IPR050846">
    <property type="entry name" value="TLCD"/>
</dbReference>
<dbReference type="PROSITE" id="PS50922">
    <property type="entry name" value="TLC"/>
    <property type="match status" value="1"/>
</dbReference>
<feature type="transmembrane region" description="Helical" evidence="6">
    <location>
        <begin position="62"/>
        <end position="86"/>
    </location>
</feature>